<gene>
    <name evidence="1" type="ORF">IE877_23555</name>
</gene>
<dbReference type="Proteomes" id="UP000652176">
    <property type="component" value="Unassembled WGS sequence"/>
</dbReference>
<reference evidence="1 2" key="1">
    <citation type="submission" date="2020-09" db="EMBL/GenBank/DDBJ databases">
        <title>Methylomonas albis sp. nov. and Methylomonas fluvii sp. nov.: Two cold-adapted methanotrophs from the River Elbe and an amended description of Methylovulum psychrotolerans strain Eb1.</title>
        <authorList>
            <person name="Bussmann I.K."/>
            <person name="Klings K.-W."/>
            <person name="Warnstedt J."/>
            <person name="Hoppert M."/>
            <person name="Saborowski A."/>
            <person name="Horn F."/>
            <person name="Liebner S."/>
        </authorList>
    </citation>
    <scope>NUCLEOTIDE SEQUENCE [LARGE SCALE GENOMIC DNA]</scope>
    <source>
        <strain evidence="1 2">EbA</strain>
    </source>
</reference>
<proteinExistence type="predicted"/>
<accession>A0ABR9D970</accession>
<dbReference type="InterPro" id="IPR025562">
    <property type="entry name" value="Tae4"/>
</dbReference>
<evidence type="ECO:0000313" key="1">
    <source>
        <dbReference type="EMBL" id="MBD9358808.1"/>
    </source>
</evidence>
<evidence type="ECO:0000313" key="2">
    <source>
        <dbReference type="Proteomes" id="UP000652176"/>
    </source>
</evidence>
<evidence type="ECO:0008006" key="3">
    <source>
        <dbReference type="Google" id="ProtNLM"/>
    </source>
</evidence>
<dbReference type="Pfam" id="PF14113">
    <property type="entry name" value="Tae4"/>
    <property type="match status" value="1"/>
</dbReference>
<dbReference type="Gene3D" id="3.90.1720.80">
    <property type="match status" value="1"/>
</dbReference>
<comment type="caution">
    <text evidence="1">The sequence shown here is derived from an EMBL/GenBank/DDBJ whole genome shotgun (WGS) entry which is preliminary data.</text>
</comment>
<name>A0ABR9D970_9GAMM</name>
<keyword evidence="2" id="KW-1185">Reference proteome</keyword>
<organism evidence="1 2">
    <name type="scientific">Methylomonas albis</name>
    <dbReference type="NCBI Taxonomy" id="1854563"/>
    <lineage>
        <taxon>Bacteria</taxon>
        <taxon>Pseudomonadati</taxon>
        <taxon>Pseudomonadota</taxon>
        <taxon>Gammaproteobacteria</taxon>
        <taxon>Methylococcales</taxon>
        <taxon>Methylococcaceae</taxon>
        <taxon>Methylomonas</taxon>
    </lineage>
</organism>
<protein>
    <recommendedName>
        <fullName evidence="3">Type VI secretion system (T6SS), amidase effector protein 4</fullName>
    </recommendedName>
</protein>
<dbReference type="EMBL" id="JACXSS010000001">
    <property type="protein sequence ID" value="MBD9358808.1"/>
    <property type="molecule type" value="Genomic_DNA"/>
</dbReference>
<sequence>MISFASFSGKRCPYGAKNGGMVAGAQELANWLGPNRFQGCPDPETHTAKDAFEKVSGRTGIIFLANYWQREGETGSARTGDHIDLWNGSRMTAYSSWFRVHLGVAWDGVWSDFRGASKVLIWPIS</sequence>